<dbReference type="EMBL" id="JAEACQ010000154">
    <property type="protein sequence ID" value="MBL7626978.1"/>
    <property type="molecule type" value="Genomic_DNA"/>
</dbReference>
<dbReference type="InterPro" id="IPR045430">
    <property type="entry name" value="EAD1"/>
</dbReference>
<proteinExistence type="predicted"/>
<gene>
    <name evidence="2" type="ORF">I7412_07325</name>
</gene>
<organism evidence="2 3">
    <name type="scientific">Frankia nepalensis</name>
    <dbReference type="NCBI Taxonomy" id="1836974"/>
    <lineage>
        <taxon>Bacteria</taxon>
        <taxon>Bacillati</taxon>
        <taxon>Actinomycetota</taxon>
        <taxon>Actinomycetes</taxon>
        <taxon>Frankiales</taxon>
        <taxon>Frankiaceae</taxon>
        <taxon>Frankia</taxon>
    </lineage>
</organism>
<protein>
    <recommendedName>
        <fullName evidence="1">Effector-associated domain-containing protein</fullName>
    </recommendedName>
</protein>
<evidence type="ECO:0000259" key="1">
    <source>
        <dbReference type="Pfam" id="PF19955"/>
    </source>
</evidence>
<reference evidence="2" key="1">
    <citation type="submission" date="2020-12" db="EMBL/GenBank/DDBJ databases">
        <title>Genomic characterization of non-nitrogen-fixing Frankia strains.</title>
        <authorList>
            <person name="Carlos-Shanley C."/>
            <person name="Guerra T."/>
            <person name="Hahn D."/>
        </authorList>
    </citation>
    <scope>NUCLEOTIDE SEQUENCE</scope>
    <source>
        <strain evidence="2">CN6</strain>
    </source>
</reference>
<accession>A0A937RIH5</accession>
<feature type="domain" description="Effector-associated" evidence="1">
    <location>
        <begin position="153"/>
        <end position="236"/>
    </location>
</feature>
<dbReference type="AlphaFoldDB" id="A0A937RIH5"/>
<keyword evidence="3" id="KW-1185">Reference proteome</keyword>
<name>A0A937RIH5_9ACTN</name>
<dbReference type="Pfam" id="PF19953">
    <property type="entry name" value="EACC1"/>
    <property type="match status" value="1"/>
</dbReference>
<dbReference type="Proteomes" id="UP000604475">
    <property type="component" value="Unassembled WGS sequence"/>
</dbReference>
<dbReference type="Pfam" id="PF19955">
    <property type="entry name" value="EAD1"/>
    <property type="match status" value="1"/>
</dbReference>
<comment type="caution">
    <text evidence="2">The sequence shown here is derived from an EMBL/GenBank/DDBJ whole genome shotgun (WGS) entry which is preliminary data.</text>
</comment>
<evidence type="ECO:0000313" key="2">
    <source>
        <dbReference type="EMBL" id="MBL7626978.1"/>
    </source>
</evidence>
<sequence length="243" mass="26688">MLDIELHIDDDTGDELRSLRRWLLDVPELRGRVTTHQQLPQEGELGAHPNSLILALEGATERAAESLGRTLSSWAEARRRTVSAHRLTIEARIGPDEVVLSIDTAVRDGQLDPSVRALVDEITTRLRYGRKADPPTSDTQVEAVDHAGEPAGFTDDELQTLAAAFPSRTSAETLLRDAGMKPETFTTFESAPSALAWWTETSRALALGKELYGRHRLLRAAAARYPASPTLNRVPRQNSASGH</sequence>
<dbReference type="RefSeq" id="WP_203000107.1">
    <property type="nucleotide sequence ID" value="NZ_JADWYU010000204.1"/>
</dbReference>
<dbReference type="InterPro" id="IPR045428">
    <property type="entry name" value="EACC1"/>
</dbReference>
<evidence type="ECO:0000313" key="3">
    <source>
        <dbReference type="Proteomes" id="UP000604475"/>
    </source>
</evidence>